<protein>
    <recommendedName>
        <fullName evidence="3">SD-repeat containing protein B domain-containing protein</fullName>
    </recommendedName>
</protein>
<name>A0A7M2WQ19_9BACT</name>
<dbReference type="Gene3D" id="1.10.1330.10">
    <property type="entry name" value="Dockerin domain"/>
    <property type="match status" value="1"/>
</dbReference>
<dbReference type="SUPFAM" id="SSF117074">
    <property type="entry name" value="Hypothetical protein PA1324"/>
    <property type="match status" value="1"/>
</dbReference>
<evidence type="ECO:0008006" key="3">
    <source>
        <dbReference type="Google" id="ProtNLM"/>
    </source>
</evidence>
<keyword evidence="2" id="KW-1185">Reference proteome</keyword>
<dbReference type="RefSeq" id="WP_206290525.1">
    <property type="nucleotide sequence ID" value="NZ_CP063458.1"/>
</dbReference>
<dbReference type="InterPro" id="IPR036439">
    <property type="entry name" value="Dockerin_dom_sf"/>
</dbReference>
<evidence type="ECO:0000313" key="1">
    <source>
        <dbReference type="EMBL" id="QOV87617.1"/>
    </source>
</evidence>
<organism evidence="1 2">
    <name type="scientific">Humisphaera borealis</name>
    <dbReference type="NCBI Taxonomy" id="2807512"/>
    <lineage>
        <taxon>Bacteria</taxon>
        <taxon>Pseudomonadati</taxon>
        <taxon>Planctomycetota</taxon>
        <taxon>Phycisphaerae</taxon>
        <taxon>Tepidisphaerales</taxon>
        <taxon>Tepidisphaeraceae</taxon>
        <taxon>Humisphaera</taxon>
    </lineage>
</organism>
<dbReference type="EMBL" id="CP063458">
    <property type="protein sequence ID" value="QOV87617.1"/>
    <property type="molecule type" value="Genomic_DNA"/>
</dbReference>
<dbReference type="InterPro" id="IPR017853">
    <property type="entry name" value="GH"/>
</dbReference>
<dbReference type="GO" id="GO:0000272">
    <property type="term" value="P:polysaccharide catabolic process"/>
    <property type="evidence" value="ECO:0007669"/>
    <property type="project" value="InterPro"/>
</dbReference>
<dbReference type="AlphaFoldDB" id="A0A7M2WQ19"/>
<reference evidence="1 2" key="1">
    <citation type="submission" date="2020-10" db="EMBL/GenBank/DDBJ databases">
        <title>Wide distribution of Phycisphaera-like planctomycetes from WD2101 soil group in peatlands and genome analysis of the first cultivated representative.</title>
        <authorList>
            <person name="Dedysh S.N."/>
            <person name="Beletsky A.V."/>
            <person name="Ivanova A."/>
            <person name="Kulichevskaya I.S."/>
            <person name="Suzina N.E."/>
            <person name="Philippov D.A."/>
            <person name="Rakitin A.L."/>
            <person name="Mardanov A.V."/>
            <person name="Ravin N.V."/>
        </authorList>
    </citation>
    <scope>NUCLEOTIDE SEQUENCE [LARGE SCALE GENOMIC DNA]</scope>
    <source>
        <strain evidence="1 2">M1803</strain>
    </source>
</reference>
<accession>A0A7M2WQ19</accession>
<gene>
    <name evidence="1" type="ORF">IPV69_15115</name>
</gene>
<dbReference type="Gene3D" id="3.20.20.80">
    <property type="entry name" value="Glycosidases"/>
    <property type="match status" value="2"/>
</dbReference>
<dbReference type="Proteomes" id="UP000593765">
    <property type="component" value="Chromosome"/>
</dbReference>
<dbReference type="InterPro" id="IPR013783">
    <property type="entry name" value="Ig-like_fold"/>
</dbReference>
<dbReference type="SUPFAM" id="SSF63446">
    <property type="entry name" value="Type I dockerin domain"/>
    <property type="match status" value="1"/>
</dbReference>
<sequence>MQTTGAVSAAALPLATVAGVTLSGGASVAGAKSMLTSIEARFSAAVTVKVTSLSLWNLTYGSAVNPANLRVRYDAAAKTAIWTFPSFVGGSLPDGRYQAKLDDAGITDISGRPLDGDRNGTAGGDYAFQLSRLFGDANGDGAIKPADAVAFKSAYYTSRARTGYQSRFDFNSDGIISDLDRTADEARYGTVLAELGTSATASTGPAITPTVSSATGAFVTDPQIKTITIAARRRQTDPWTNFSVKTVPAGLTMASPVLSKYGGDTTRKLAASGYFYTTKVNGKWWMVDPEGNLYFDNAVGVIGPRIFPDNSASFVAKFGEGKVGNVNWATWVRSWLRDIGYNSAGPWGTPSIQAVAGQKTNYTLLLDVMSTFAMGSGFGSLGLGHANFRNGVIPVFDPAFPGYCSTFMSNVLPQVYPGLNTRSDPYLVGYMTDNELPWSTCTIDNYFKLGATDPNRLAAQAWLTARGRSTPTAQDRVDFQTYVAETYFRITSQAIRAYDPNHIVGCRFLGGDTATPYLFKAARKYLDLVTVNYYSSMTPGHVIESAVAAADIAYVSSDMYAKGVDSGMANTSGYGYTVKTQADRGAYYQQMMLSVLGSAHGVGASWISLIDNDLSDPVPEPTNQNSNKGLMTVQYPLTQNANPYKPLTDRIRDVNLNLYPLSAYLTRASIAGTVFRDTNRDGVRQSSEPGLANWRIFVDQNKNGVFDAGEINTFTSSTGTYKLAALPAGTFRVYEVVQKGWTRTKPVGASPLGYYDVVLDTNQIVSGKDFGNYLT</sequence>
<dbReference type="Gene3D" id="2.60.40.10">
    <property type="entry name" value="Immunoglobulins"/>
    <property type="match status" value="1"/>
</dbReference>
<evidence type="ECO:0000313" key="2">
    <source>
        <dbReference type="Proteomes" id="UP000593765"/>
    </source>
</evidence>
<proteinExistence type="predicted"/>
<dbReference type="KEGG" id="hbs:IPV69_15115"/>
<dbReference type="SUPFAM" id="SSF51445">
    <property type="entry name" value="(Trans)glycosidases"/>
    <property type="match status" value="1"/>
</dbReference>